<evidence type="ECO:0000256" key="5">
    <source>
        <dbReference type="ARBA" id="ARBA00022692"/>
    </source>
</evidence>
<dbReference type="Gene3D" id="1.10.3720.10">
    <property type="entry name" value="MetI-like"/>
    <property type="match status" value="1"/>
</dbReference>
<sequence>MTDATFSDPAAARQSVPPARAGGLRLPLQWLGVAPFFIFALMFLIFPTFYLVVGAFQNDQGEFTLANIASLLQPSILAAYWISIRVSLASAVLGALAGLAISIAIVRGGLPRWVRSATMTFSGVASNFAGVPLAFAFLATLGRLGLVTVLLRTWFDINIYGLGFNILSFAGLTLTYLFFQIPLMVVIITPAIDGLKKEWGEAAATLGATQVQFWRMVVIPVLWPSFLGTVILLFANAFGAIATAYALTGSSLNIVPILLYAQIRGDVLHNPHLGYALAFGMIFITGLANVFYIWFRTRSERWLK</sequence>
<dbReference type="PANTHER" id="PTHR42929">
    <property type="entry name" value="INNER MEMBRANE ABC TRANSPORTER PERMEASE PROTEIN YDCU-RELATED-RELATED"/>
    <property type="match status" value="1"/>
</dbReference>
<evidence type="ECO:0000256" key="3">
    <source>
        <dbReference type="ARBA" id="ARBA00022448"/>
    </source>
</evidence>
<dbReference type="GO" id="GO:0005886">
    <property type="term" value="C:plasma membrane"/>
    <property type="evidence" value="ECO:0007669"/>
    <property type="project" value="UniProtKB-SubCell"/>
</dbReference>
<dbReference type="PROSITE" id="PS50928">
    <property type="entry name" value="ABC_TM1"/>
    <property type="match status" value="1"/>
</dbReference>
<feature type="transmembrane region" description="Helical" evidence="8">
    <location>
        <begin position="166"/>
        <end position="192"/>
    </location>
</feature>
<feature type="transmembrane region" description="Helical" evidence="8">
    <location>
        <begin position="213"/>
        <end position="235"/>
    </location>
</feature>
<dbReference type="InterPro" id="IPR000515">
    <property type="entry name" value="MetI-like"/>
</dbReference>
<feature type="domain" description="ABC transmembrane type-1" evidence="9">
    <location>
        <begin position="80"/>
        <end position="294"/>
    </location>
</feature>
<evidence type="ECO:0000256" key="2">
    <source>
        <dbReference type="ARBA" id="ARBA00007069"/>
    </source>
</evidence>
<keyword evidence="5 8" id="KW-0812">Transmembrane</keyword>
<feature type="transmembrane region" description="Helical" evidence="8">
    <location>
        <begin position="30"/>
        <end position="53"/>
    </location>
</feature>
<evidence type="ECO:0000259" key="9">
    <source>
        <dbReference type="PROSITE" id="PS50928"/>
    </source>
</evidence>
<evidence type="ECO:0000256" key="7">
    <source>
        <dbReference type="ARBA" id="ARBA00023136"/>
    </source>
</evidence>
<keyword evidence="3 8" id="KW-0813">Transport</keyword>
<dbReference type="InterPro" id="IPR035906">
    <property type="entry name" value="MetI-like_sf"/>
</dbReference>
<name>A0A2P7SEK7_9HYPH</name>
<keyword evidence="4" id="KW-1003">Cell membrane</keyword>
<evidence type="ECO:0000313" key="11">
    <source>
        <dbReference type="Proteomes" id="UP000240653"/>
    </source>
</evidence>
<dbReference type="EMBL" id="PXYL01000005">
    <property type="protein sequence ID" value="PSJ60946.1"/>
    <property type="molecule type" value="Genomic_DNA"/>
</dbReference>
<keyword evidence="11" id="KW-1185">Reference proteome</keyword>
<dbReference type="Proteomes" id="UP000240653">
    <property type="component" value="Unassembled WGS sequence"/>
</dbReference>
<keyword evidence="6 8" id="KW-1133">Transmembrane helix</keyword>
<evidence type="ECO:0000256" key="8">
    <source>
        <dbReference type="RuleBase" id="RU363032"/>
    </source>
</evidence>
<organism evidence="10 11">
    <name type="scientific">Pseudaminobacter soli</name>
    <name type="common">ex Li et al. 2025</name>
    <dbReference type="NCBI Taxonomy" id="1295366"/>
    <lineage>
        <taxon>Bacteria</taxon>
        <taxon>Pseudomonadati</taxon>
        <taxon>Pseudomonadota</taxon>
        <taxon>Alphaproteobacteria</taxon>
        <taxon>Hyphomicrobiales</taxon>
        <taxon>Phyllobacteriaceae</taxon>
        <taxon>Pseudaminobacter</taxon>
    </lineage>
</organism>
<evidence type="ECO:0000256" key="1">
    <source>
        <dbReference type="ARBA" id="ARBA00004651"/>
    </source>
</evidence>
<comment type="caution">
    <text evidence="10">The sequence shown here is derived from an EMBL/GenBank/DDBJ whole genome shotgun (WGS) entry which is preliminary data.</text>
</comment>
<dbReference type="PANTHER" id="PTHR42929:SF1">
    <property type="entry name" value="INNER MEMBRANE ABC TRANSPORTER PERMEASE PROTEIN YDCU-RELATED"/>
    <property type="match status" value="1"/>
</dbReference>
<dbReference type="OrthoDB" id="8404154at2"/>
<feature type="transmembrane region" description="Helical" evidence="8">
    <location>
        <begin position="273"/>
        <end position="295"/>
    </location>
</feature>
<evidence type="ECO:0000313" key="10">
    <source>
        <dbReference type="EMBL" id="PSJ60946.1"/>
    </source>
</evidence>
<protein>
    <submittedName>
        <fullName evidence="10">Acriflavin resistance protein</fullName>
    </submittedName>
</protein>
<dbReference type="Pfam" id="PF00528">
    <property type="entry name" value="BPD_transp_1"/>
    <property type="match status" value="1"/>
</dbReference>
<feature type="transmembrane region" description="Helical" evidence="8">
    <location>
        <begin position="88"/>
        <end position="110"/>
    </location>
</feature>
<evidence type="ECO:0000256" key="4">
    <source>
        <dbReference type="ARBA" id="ARBA00022475"/>
    </source>
</evidence>
<feature type="transmembrane region" description="Helical" evidence="8">
    <location>
        <begin position="241"/>
        <end position="261"/>
    </location>
</feature>
<reference evidence="10 11" key="1">
    <citation type="submission" date="2018-03" db="EMBL/GenBank/DDBJ databases">
        <title>The draft genome of Mesorhizobium soli JCM 19897.</title>
        <authorList>
            <person name="Li L."/>
            <person name="Liu L."/>
            <person name="Liang L."/>
            <person name="Wang T."/>
            <person name="Zhang X."/>
        </authorList>
    </citation>
    <scope>NUCLEOTIDE SEQUENCE [LARGE SCALE GENOMIC DNA]</scope>
    <source>
        <strain evidence="10 11">JCM 19897</strain>
    </source>
</reference>
<comment type="subcellular location">
    <subcellularLocation>
        <location evidence="1 8">Cell membrane</location>
        <topology evidence="1 8">Multi-pass membrane protein</topology>
    </subcellularLocation>
</comment>
<evidence type="ECO:0000256" key="6">
    <source>
        <dbReference type="ARBA" id="ARBA00022989"/>
    </source>
</evidence>
<dbReference type="GO" id="GO:0055085">
    <property type="term" value="P:transmembrane transport"/>
    <property type="evidence" value="ECO:0007669"/>
    <property type="project" value="InterPro"/>
</dbReference>
<comment type="similarity">
    <text evidence="2">Belongs to the binding-protein-dependent transport system permease family. CysTW subfamily.</text>
</comment>
<dbReference type="SUPFAM" id="SSF161098">
    <property type="entry name" value="MetI-like"/>
    <property type="match status" value="1"/>
</dbReference>
<keyword evidence="7 8" id="KW-0472">Membrane</keyword>
<dbReference type="AlphaFoldDB" id="A0A2P7SEK7"/>
<dbReference type="CDD" id="cd06261">
    <property type="entry name" value="TM_PBP2"/>
    <property type="match status" value="1"/>
</dbReference>
<gene>
    <name evidence="10" type="ORF">C7I85_13055</name>
</gene>
<proteinExistence type="inferred from homology"/>
<accession>A0A2P7SEK7</accession>
<feature type="transmembrane region" description="Helical" evidence="8">
    <location>
        <begin position="131"/>
        <end position="154"/>
    </location>
</feature>